<dbReference type="InterPro" id="IPR053944">
    <property type="entry name" value="SHLD2_OB2"/>
</dbReference>
<dbReference type="EMBL" id="CALNXI010000507">
    <property type="protein sequence ID" value="CAH3028367.1"/>
    <property type="molecule type" value="Genomic_DNA"/>
</dbReference>
<comment type="caution">
    <text evidence="4">The sequence shown here is derived from an EMBL/GenBank/DDBJ whole genome shotgun (WGS) entry which is preliminary data.</text>
</comment>
<evidence type="ECO:0000313" key="5">
    <source>
        <dbReference type="Proteomes" id="UP001159427"/>
    </source>
</evidence>
<dbReference type="InterPro" id="IPR031589">
    <property type="entry name" value="SHLD2_C"/>
</dbReference>
<evidence type="ECO:0000259" key="3">
    <source>
        <dbReference type="Pfam" id="PF22779"/>
    </source>
</evidence>
<reference evidence="4 5" key="1">
    <citation type="submission" date="2022-05" db="EMBL/GenBank/DDBJ databases">
        <authorList>
            <consortium name="Genoscope - CEA"/>
            <person name="William W."/>
        </authorList>
    </citation>
    <scope>NUCLEOTIDE SEQUENCE [LARGE SCALE GENOMIC DNA]</scope>
</reference>
<dbReference type="InterPro" id="IPR049507">
    <property type="entry name" value="SHLD2_OB1"/>
</dbReference>
<name>A0ABN8MF86_9CNID</name>
<gene>
    <name evidence="4" type="ORF">PEVE_00033916</name>
</gene>
<dbReference type="Pfam" id="PF21669">
    <property type="entry name" value="SHLD2_OB1"/>
    <property type="match status" value="1"/>
</dbReference>
<evidence type="ECO:0000259" key="2">
    <source>
        <dbReference type="Pfam" id="PF21669"/>
    </source>
</evidence>
<dbReference type="InterPro" id="IPR012340">
    <property type="entry name" value="NA-bd_OB-fold"/>
</dbReference>
<proteinExistence type="predicted"/>
<protein>
    <submittedName>
        <fullName evidence="4">Uncharacterized protein</fullName>
    </submittedName>
</protein>
<dbReference type="PANTHER" id="PTHR14495:SF2">
    <property type="entry name" value="SHIELDIN COMPLEX SUBUNIT 2"/>
    <property type="match status" value="1"/>
</dbReference>
<sequence>MAEEEASHPYSSKVLIFTAPILCFECEEKAPNLTRKGEFLIGTGKNKICWSKTTLKQSGNAFVRCEQQFSNNKDDDLTEESDLRLEYEPLAVQESVCLYLESEFKNTVHTSQPTESSSFGFETGCHVAHSENVDAGNLQREFEDIRCASQRLLIENGARSSSMSSDEDKKAIKRKFDALGGFDCDTDTHQLTMEDVYTQEKFPSSSSSETCTPIHKEDTTMETTAEVSCSVKQSVNHARELGNIAVPKVCNTLTAFKDCNVEDALVNILFVVIQVNDTREVQIKSGASAGTFVAVSSVLVADESKPCFKLTLWREASRWTEKIMPGDFAVATSIKIGKWRNEFVGQTTFNSGFYNLHRPRRLLSNICLKLVSQERFNALVKWVRTEHPYFFGASTLKRKVEFTEIAQMLDNTLVHFRAKLLSIHDSSPSSSTYHFGGQQLTKIIAVLEERPREKIQLFLWGRQVAWMNQLREGIGRVWEFQYLTAKYNTDAGCVSLHSNPRSTKMKLPVDEKNASSFMLRFDETAKPTKTFANVHDLLESKYAGLAELEAEITSLQFHCEDEVVVVDETVPSTEKLKKAIDKLVFIGCGSCSRALVQDKNGVYCQCSHCVVANPSYQYTTSCYYKPLTLVLGDSRTSLQVEAFGSVISHLFHDFPAKTLIQTAVKGLSDDKSFVDSFVTFIKALVKNLKCKVTVACHLTVDENSFIEDRTYTLQQIELMR</sequence>
<dbReference type="Pfam" id="PF15793">
    <property type="entry name" value="SHLD2_C"/>
    <property type="match status" value="1"/>
</dbReference>
<dbReference type="InterPro" id="IPR029715">
    <property type="entry name" value="FAM35A"/>
</dbReference>
<accession>A0ABN8MF86</accession>
<feature type="domain" description="Shieldin complex subunit 2 C-terminal" evidence="1">
    <location>
        <begin position="551"/>
        <end position="713"/>
    </location>
</feature>
<keyword evidence="5" id="KW-1185">Reference proteome</keyword>
<evidence type="ECO:0000259" key="1">
    <source>
        <dbReference type="Pfam" id="PF15793"/>
    </source>
</evidence>
<feature type="domain" description="Shieldin complex subunit 2 first OB fold" evidence="2">
    <location>
        <begin position="248"/>
        <end position="380"/>
    </location>
</feature>
<dbReference type="SUPFAM" id="SSF50249">
    <property type="entry name" value="Nucleic acid-binding proteins"/>
    <property type="match status" value="1"/>
</dbReference>
<dbReference type="Gene3D" id="2.40.50.140">
    <property type="entry name" value="Nucleic acid-binding proteins"/>
    <property type="match status" value="1"/>
</dbReference>
<dbReference type="PANTHER" id="PTHR14495">
    <property type="entry name" value="SHIELDIN COMPLEX SUBUNIT 2"/>
    <property type="match status" value="1"/>
</dbReference>
<feature type="domain" description="Shieldin complex subunit 2 second OB fold" evidence="3">
    <location>
        <begin position="411"/>
        <end position="489"/>
    </location>
</feature>
<organism evidence="4 5">
    <name type="scientific">Porites evermanni</name>
    <dbReference type="NCBI Taxonomy" id="104178"/>
    <lineage>
        <taxon>Eukaryota</taxon>
        <taxon>Metazoa</taxon>
        <taxon>Cnidaria</taxon>
        <taxon>Anthozoa</taxon>
        <taxon>Hexacorallia</taxon>
        <taxon>Scleractinia</taxon>
        <taxon>Fungiina</taxon>
        <taxon>Poritidae</taxon>
        <taxon>Porites</taxon>
    </lineage>
</organism>
<evidence type="ECO:0000313" key="4">
    <source>
        <dbReference type="EMBL" id="CAH3028367.1"/>
    </source>
</evidence>
<dbReference type="Proteomes" id="UP001159427">
    <property type="component" value="Unassembled WGS sequence"/>
</dbReference>
<dbReference type="Pfam" id="PF22779">
    <property type="entry name" value="OB_SHLD2_2nd"/>
    <property type="match status" value="1"/>
</dbReference>